<sequence length="625" mass="72528">MYFILPLLFSFSLIAASTPKELSETKKWHRLLHYKKTWTGSYESEADGAKFFLHKEGKSNPQKELETTIELFSAPGALNDDHPICRFPLRYKWLNQQLGMPWKADLMQCKKYVDFFSKLAAKRASVVFSSYYLGSPNSAFGHTLLRLSRYDNPRETEMLDYGINYSAVANEKNPFLYAVKGLFGGFEGKFAAIPYYYKIREYTNVEFRDLWAYDLKLTMPEVLEMVDHVWELGDTYFDYFYFHENCSYHLLSIIEAAKPDANLTDQFNWYTIPADTVRMLKKEGLIEEGQRRESTYSKLTRLSSNLSDKNLELSKDIASKPEETQTLVAGMDDKKAADVLDVSIEAFDYYNFEKILQDDAKTKAKKEHILSARAKNPIITHDEIDPSLTRKDDPALSHSPTRLSLAEGYTDQVGKYTRFEFRAALHDVLDPIPGTMNTSQIEMGKVNFKLQDRYYKSPKFIFQDFTIFNIKNYPEQNFWASPTSWEVDVGAKQLHRVQCFDCPAAYVMGSIGNSLQIARDRLFMSVLVNGEVDIQNQFTNNYRFGIGPKLFSRYRASDAWLVGLTSYYHFNTYEHKKMFQDYGWYNELELRHHLSESVSLSLKGNGYEQERVWVTGGELGLLYFY</sequence>
<evidence type="ECO:0000259" key="3">
    <source>
        <dbReference type="Pfam" id="PF25222"/>
    </source>
</evidence>
<dbReference type="EMBL" id="CP139487">
    <property type="protein sequence ID" value="WPU66054.1"/>
    <property type="molecule type" value="Genomic_DNA"/>
</dbReference>
<dbReference type="InterPro" id="IPR025178">
    <property type="entry name" value="Lnb_N"/>
</dbReference>
<keyword evidence="1" id="KW-0732">Signal</keyword>
<dbReference type="Pfam" id="PF13387">
    <property type="entry name" value="Lnb_N"/>
    <property type="match status" value="1"/>
</dbReference>
<evidence type="ECO:0000259" key="2">
    <source>
        <dbReference type="Pfam" id="PF13387"/>
    </source>
</evidence>
<evidence type="ECO:0000256" key="1">
    <source>
        <dbReference type="SAM" id="SignalP"/>
    </source>
</evidence>
<dbReference type="Pfam" id="PF25222">
    <property type="entry name" value="DUF7840"/>
    <property type="match status" value="1"/>
</dbReference>
<keyword evidence="6" id="KW-1185">Reference proteome</keyword>
<feature type="chain" id="PRO_5043993830" evidence="1">
    <location>
        <begin position="16"/>
        <end position="625"/>
    </location>
</feature>
<name>A0AAX4HT02_9BACT</name>
<dbReference type="Pfam" id="PF25225">
    <property type="entry name" value="DUF7843"/>
    <property type="match status" value="1"/>
</dbReference>
<dbReference type="Proteomes" id="UP001324634">
    <property type="component" value="Chromosome"/>
</dbReference>
<organism evidence="5 6">
    <name type="scientific">Peredibacter starrii</name>
    <dbReference type="NCBI Taxonomy" id="28202"/>
    <lineage>
        <taxon>Bacteria</taxon>
        <taxon>Pseudomonadati</taxon>
        <taxon>Bdellovibrionota</taxon>
        <taxon>Bacteriovoracia</taxon>
        <taxon>Bacteriovoracales</taxon>
        <taxon>Bacteriovoracaceae</taxon>
        <taxon>Peredibacter</taxon>
    </lineage>
</organism>
<feature type="domain" description="Lnb N-terminal periplasmic" evidence="2">
    <location>
        <begin position="115"/>
        <end position="282"/>
    </location>
</feature>
<feature type="signal peptide" evidence="1">
    <location>
        <begin position="1"/>
        <end position="15"/>
    </location>
</feature>
<protein>
    <submittedName>
        <fullName evidence="5">DUF4105 domain-containing protein</fullName>
    </submittedName>
</protein>
<accession>A0AAX4HT02</accession>
<proteinExistence type="predicted"/>
<dbReference type="AlphaFoldDB" id="A0AAX4HT02"/>
<dbReference type="InterPro" id="IPR057162">
    <property type="entry name" value="DUF7840"/>
</dbReference>
<dbReference type="InterPro" id="IPR057165">
    <property type="entry name" value="DUF7843"/>
</dbReference>
<feature type="domain" description="DUF7840" evidence="3">
    <location>
        <begin position="392"/>
        <end position="620"/>
    </location>
</feature>
<gene>
    <name evidence="5" type="ORF">SOO65_04780</name>
</gene>
<dbReference type="KEGG" id="psti:SOO65_04780"/>
<evidence type="ECO:0000313" key="6">
    <source>
        <dbReference type="Proteomes" id="UP001324634"/>
    </source>
</evidence>
<evidence type="ECO:0000313" key="5">
    <source>
        <dbReference type="EMBL" id="WPU66054.1"/>
    </source>
</evidence>
<evidence type="ECO:0000259" key="4">
    <source>
        <dbReference type="Pfam" id="PF25225"/>
    </source>
</evidence>
<feature type="domain" description="DUF7843" evidence="4">
    <location>
        <begin position="21"/>
        <end position="97"/>
    </location>
</feature>
<dbReference type="RefSeq" id="WP_321397777.1">
    <property type="nucleotide sequence ID" value="NZ_CP139487.1"/>
</dbReference>
<reference evidence="5 6" key="1">
    <citation type="submission" date="2023-11" db="EMBL/GenBank/DDBJ databases">
        <title>Peredibacter starrii A3.12.</title>
        <authorList>
            <person name="Mitchell R.J."/>
        </authorList>
    </citation>
    <scope>NUCLEOTIDE SEQUENCE [LARGE SCALE GENOMIC DNA]</scope>
    <source>
        <strain evidence="5 6">A3.12</strain>
    </source>
</reference>